<keyword evidence="4" id="KW-1185">Reference proteome</keyword>
<keyword evidence="2" id="KW-0812">Transmembrane</keyword>
<gene>
    <name evidence="3" type="ORF">PGB34_13075</name>
</gene>
<accession>A0AAE3NAG8</accession>
<feature type="transmembrane region" description="Helical" evidence="2">
    <location>
        <begin position="6"/>
        <end position="24"/>
    </location>
</feature>
<evidence type="ECO:0000313" key="3">
    <source>
        <dbReference type="EMBL" id="MDA7417296.1"/>
    </source>
</evidence>
<organism evidence="3 4">
    <name type="scientific">Xenophilus arseniciresistens</name>
    <dbReference type="NCBI Taxonomy" id="1283306"/>
    <lineage>
        <taxon>Bacteria</taxon>
        <taxon>Pseudomonadati</taxon>
        <taxon>Pseudomonadota</taxon>
        <taxon>Betaproteobacteria</taxon>
        <taxon>Burkholderiales</taxon>
        <taxon>Comamonadaceae</taxon>
        <taxon>Xenophilus</taxon>
    </lineage>
</organism>
<evidence type="ECO:0000313" key="4">
    <source>
        <dbReference type="Proteomes" id="UP001212602"/>
    </source>
</evidence>
<keyword evidence="2" id="KW-1133">Transmembrane helix</keyword>
<dbReference type="RefSeq" id="WP_271428537.1">
    <property type="nucleotide sequence ID" value="NZ_JAQIPB010000006.1"/>
</dbReference>
<evidence type="ECO:0000256" key="2">
    <source>
        <dbReference type="SAM" id="Phobius"/>
    </source>
</evidence>
<proteinExistence type="predicted"/>
<feature type="region of interest" description="Disordered" evidence="1">
    <location>
        <begin position="39"/>
        <end position="61"/>
    </location>
</feature>
<sequence length="61" mass="6697">MTTIADFLVMQLLVLLTLFAIYWVRERMAEKRAALLDASDSHAPPAQPRLRQVSAVAAASA</sequence>
<dbReference type="EMBL" id="JAQIPB010000006">
    <property type="protein sequence ID" value="MDA7417296.1"/>
    <property type="molecule type" value="Genomic_DNA"/>
</dbReference>
<comment type="caution">
    <text evidence="3">The sequence shown here is derived from an EMBL/GenBank/DDBJ whole genome shotgun (WGS) entry which is preliminary data.</text>
</comment>
<protein>
    <submittedName>
        <fullName evidence="3">Uncharacterized protein</fullName>
    </submittedName>
</protein>
<name>A0AAE3NAG8_9BURK</name>
<dbReference type="Proteomes" id="UP001212602">
    <property type="component" value="Unassembled WGS sequence"/>
</dbReference>
<keyword evidence="2" id="KW-0472">Membrane</keyword>
<dbReference type="AlphaFoldDB" id="A0AAE3NAG8"/>
<evidence type="ECO:0000256" key="1">
    <source>
        <dbReference type="SAM" id="MobiDB-lite"/>
    </source>
</evidence>
<reference evidence="3" key="1">
    <citation type="submission" date="2023-01" db="EMBL/GenBank/DDBJ databases">
        <title>Xenophilus mangrovi sp. nov., isolated from soil of Mangrove nature reserve.</title>
        <authorList>
            <person name="Xu S."/>
            <person name="Liu Z."/>
            <person name="Xu Y."/>
        </authorList>
    </citation>
    <scope>NUCLEOTIDE SEQUENCE</scope>
    <source>
        <strain evidence="3">YW8</strain>
    </source>
</reference>